<comment type="caution">
    <text evidence="2">The sequence shown here is derived from an EMBL/GenBank/DDBJ whole genome shotgun (WGS) entry which is preliminary data.</text>
</comment>
<accession>A0A7J6IYZ4</accession>
<dbReference type="RefSeq" id="XP_066008438.1">
    <property type="nucleotide sequence ID" value="XM_066152211.1"/>
</dbReference>
<keyword evidence="1" id="KW-0812">Transmembrane</keyword>
<dbReference type="InParanoid" id="A0A7J6IYZ4"/>
<proteinExistence type="predicted"/>
<dbReference type="EMBL" id="ANPB02000005">
    <property type="protein sequence ID" value="KAF4482482.1"/>
    <property type="molecule type" value="Genomic_DNA"/>
</dbReference>
<organism evidence="2 3">
    <name type="scientific">Colletotrichum fructicola (strain Nara gc5)</name>
    <name type="common">Anthracnose fungus</name>
    <name type="synonym">Colletotrichum gloeosporioides (strain Nara gc5)</name>
    <dbReference type="NCBI Taxonomy" id="1213859"/>
    <lineage>
        <taxon>Eukaryota</taxon>
        <taxon>Fungi</taxon>
        <taxon>Dikarya</taxon>
        <taxon>Ascomycota</taxon>
        <taxon>Pezizomycotina</taxon>
        <taxon>Sordariomycetes</taxon>
        <taxon>Hypocreomycetidae</taxon>
        <taxon>Glomerellales</taxon>
        <taxon>Glomerellaceae</taxon>
        <taxon>Colletotrichum</taxon>
        <taxon>Colletotrichum gloeosporioides species complex</taxon>
    </lineage>
</organism>
<protein>
    <submittedName>
        <fullName evidence="2">Uncharacterized protein</fullName>
    </submittedName>
</protein>
<feature type="transmembrane region" description="Helical" evidence="1">
    <location>
        <begin position="354"/>
        <end position="372"/>
    </location>
</feature>
<evidence type="ECO:0000313" key="2">
    <source>
        <dbReference type="EMBL" id="KAF4482482.1"/>
    </source>
</evidence>
<dbReference type="AlphaFoldDB" id="A0A7J6IYZ4"/>
<keyword evidence="1" id="KW-1133">Transmembrane helix</keyword>
<sequence length="434" mass="49617">MHDEDEKNYPRYYNGLMSILNLHEVTKLKRIDEKGMVDATTRKIYIPNPSATAMGILALRSSYEQIPVIKRLLYKYINFEASLALRATEGEEFILEFHMPCLVWQRWDISSWSAICLADSYFADETDPDDPVMLAHYVKDTDSDDPGLDPLSTGKLTADKVAPTDPREYFLVVVRYRVMRLLETWTNVEFQLGEKIHQYLDAPHLLFRQDSTNLGTADRDTAAVEGGEAWLKKTRRLLNRLLKMLRTSLNAFDKFHERDTVRIDAQAKRPTSLHMRDSFHKINTYVDDLKNIFERLTNLNSEIDTFESDLVNYMAVENVRAIKLQHLNVTILQVFSPMALAGSVMQAGLVAGNVVIWFVFLTVVFTGLTLSLKPAIKWYEDRKVHHRQPSLTPAATESEAGVLDGRTGTGFSISSYSTFLRERLARKPTESLPT</sequence>
<evidence type="ECO:0000313" key="3">
    <source>
        <dbReference type="Proteomes" id="UP000011096"/>
    </source>
</evidence>
<dbReference type="Proteomes" id="UP000011096">
    <property type="component" value="Unassembled WGS sequence"/>
</dbReference>
<keyword evidence="3" id="KW-1185">Reference proteome</keyword>
<gene>
    <name evidence="2" type="ORF">CGGC5_v009791</name>
</gene>
<dbReference type="OrthoDB" id="4851378at2759"/>
<dbReference type="GeneID" id="43606109"/>
<reference evidence="2 3" key="2">
    <citation type="submission" date="2020-04" db="EMBL/GenBank/DDBJ databases">
        <title>Genome sequencing and assembly of multiple isolates from the Colletotrichum gloeosporioides species complex.</title>
        <authorList>
            <person name="Gan P."/>
            <person name="Shirasu K."/>
        </authorList>
    </citation>
    <scope>NUCLEOTIDE SEQUENCE [LARGE SCALE GENOMIC DNA]</scope>
    <source>
        <strain evidence="2 3">Nara gc5</strain>
    </source>
</reference>
<reference evidence="2 3" key="1">
    <citation type="submission" date="2012-08" db="EMBL/GenBank/DDBJ databases">
        <authorList>
            <person name="Gan P.H.P."/>
            <person name="Ikeda K."/>
            <person name="Irieda H."/>
            <person name="Narusaka M."/>
            <person name="O'Connell R.J."/>
            <person name="Narusaka Y."/>
            <person name="Takano Y."/>
            <person name="Kubo Y."/>
            <person name="Shirasu K."/>
        </authorList>
    </citation>
    <scope>NUCLEOTIDE SEQUENCE [LARGE SCALE GENOMIC DNA]</scope>
    <source>
        <strain evidence="2 3">Nara gc5</strain>
    </source>
</reference>
<name>A0A7J6IYZ4_COLFN</name>
<evidence type="ECO:0000256" key="1">
    <source>
        <dbReference type="SAM" id="Phobius"/>
    </source>
</evidence>
<keyword evidence="1" id="KW-0472">Membrane</keyword>